<evidence type="ECO:0000313" key="3">
    <source>
        <dbReference type="EMBL" id="KAK7072273.1"/>
    </source>
</evidence>
<dbReference type="InterPro" id="IPR052808">
    <property type="entry name" value="GPCR_Mth-like"/>
</dbReference>
<evidence type="ECO:0000256" key="2">
    <source>
        <dbReference type="SAM" id="SignalP"/>
    </source>
</evidence>
<keyword evidence="1" id="KW-0812">Transmembrane</keyword>
<dbReference type="EMBL" id="JAXCGZ010013574">
    <property type="protein sequence ID" value="KAK7072273.1"/>
    <property type="molecule type" value="Genomic_DNA"/>
</dbReference>
<evidence type="ECO:0000256" key="1">
    <source>
        <dbReference type="SAM" id="Phobius"/>
    </source>
</evidence>
<dbReference type="AlphaFoldDB" id="A0AAN8X139"/>
<evidence type="ECO:0000313" key="4">
    <source>
        <dbReference type="Proteomes" id="UP001381693"/>
    </source>
</evidence>
<comment type="caution">
    <text evidence="3">The sequence shown here is derived from an EMBL/GenBank/DDBJ whole genome shotgun (WGS) entry which is preliminary data.</text>
</comment>
<gene>
    <name evidence="3" type="ORF">SK128_019348</name>
</gene>
<organism evidence="3 4">
    <name type="scientific">Halocaridina rubra</name>
    <name type="common">Hawaiian red shrimp</name>
    <dbReference type="NCBI Taxonomy" id="373956"/>
    <lineage>
        <taxon>Eukaryota</taxon>
        <taxon>Metazoa</taxon>
        <taxon>Ecdysozoa</taxon>
        <taxon>Arthropoda</taxon>
        <taxon>Crustacea</taxon>
        <taxon>Multicrustacea</taxon>
        <taxon>Malacostraca</taxon>
        <taxon>Eumalacostraca</taxon>
        <taxon>Eucarida</taxon>
        <taxon>Decapoda</taxon>
        <taxon>Pleocyemata</taxon>
        <taxon>Caridea</taxon>
        <taxon>Atyoidea</taxon>
        <taxon>Atyidae</taxon>
        <taxon>Halocaridina</taxon>
    </lineage>
</organism>
<sequence length="549" mass="60954">MSIYIYYVFFWSALTSLVVSQGSGNGETNAGTSIYYDEDIASTTEPTQTPKDDEVTTEPILVPQSPSKPELRNNFKHTSETGNSCPKIETVTNSPNSLIKCQCQDYEVLVDGNCTTYEGDVVVDAEEGFIFTRPYLDFIPHQTVYLFDCMSIADVTYSWKTVAWRNVSTYTITIRDLICDTEMSEEKNFTKGMFRVRDRGDIILLKPAGDLDGLRVGNYCINHHLKDSGELTWTLKACIPVPNVPKCCPPGSAMKDGSCQSAETPATFQPPVFAKPFVNSIKLPTISHFVSNLTCSKYRLQTKLLSFKQSHLVSFPSGVHLGWIPDENTGRRGYKRCSDYCVDGIGLDGSVDYYVSYCYTDPYDYHKEICGDGPCLRKCCKKGEIMDANGYACVTYENAIFSPPTPRESSNYSIVEGWPICTVATKITGNFTIDEDGNFHNANITLDPIEYCVDMVISDDGMVQSGLVCLATISVWSKVHPIIFSICNVISLIFLVLCHLVSPSLLKNGGAHQLCHAVALFFAYGTNFILSDFNYLFADDGCIIIGKVR</sequence>
<feature type="transmembrane region" description="Helical" evidence="1">
    <location>
        <begin position="482"/>
        <end position="502"/>
    </location>
</feature>
<feature type="signal peptide" evidence="2">
    <location>
        <begin position="1"/>
        <end position="20"/>
    </location>
</feature>
<proteinExistence type="predicted"/>
<feature type="chain" id="PRO_5042818104" evidence="2">
    <location>
        <begin position="21"/>
        <end position="549"/>
    </location>
</feature>
<dbReference type="PANTHER" id="PTHR46953:SF1">
    <property type="entry name" value="G-PROTEIN COUPLED RECEPTOR MTH-LIKE 1-RELATED"/>
    <property type="match status" value="1"/>
</dbReference>
<name>A0AAN8X139_HALRR</name>
<reference evidence="3 4" key="1">
    <citation type="submission" date="2023-11" db="EMBL/GenBank/DDBJ databases">
        <title>Halocaridina rubra genome assembly.</title>
        <authorList>
            <person name="Smith C."/>
        </authorList>
    </citation>
    <scope>NUCLEOTIDE SEQUENCE [LARGE SCALE GENOMIC DNA]</scope>
    <source>
        <strain evidence="3">EP-1</strain>
        <tissue evidence="3">Whole</tissue>
    </source>
</reference>
<dbReference type="Proteomes" id="UP001381693">
    <property type="component" value="Unassembled WGS sequence"/>
</dbReference>
<feature type="transmembrane region" description="Helical" evidence="1">
    <location>
        <begin position="514"/>
        <end position="530"/>
    </location>
</feature>
<keyword evidence="2" id="KW-0732">Signal</keyword>
<accession>A0AAN8X139</accession>
<dbReference type="PANTHER" id="PTHR46953">
    <property type="entry name" value="G-PROTEIN COUPLED RECEPTOR MTH-LIKE 1-RELATED"/>
    <property type="match status" value="1"/>
</dbReference>
<keyword evidence="4" id="KW-1185">Reference proteome</keyword>
<protein>
    <submittedName>
        <fullName evidence="3">Uncharacterized protein</fullName>
    </submittedName>
</protein>
<keyword evidence="1" id="KW-0472">Membrane</keyword>
<keyword evidence="1" id="KW-1133">Transmembrane helix</keyword>